<evidence type="ECO:0000313" key="5">
    <source>
        <dbReference type="Proteomes" id="UP000663829"/>
    </source>
</evidence>
<dbReference type="Gene3D" id="3.90.70.10">
    <property type="entry name" value="Cysteine proteinases"/>
    <property type="match status" value="2"/>
</dbReference>
<dbReference type="Pfam" id="PF00443">
    <property type="entry name" value="UCH"/>
    <property type="match status" value="1"/>
</dbReference>
<dbReference type="GO" id="GO:0016579">
    <property type="term" value="P:protein deubiquitination"/>
    <property type="evidence" value="ECO:0007669"/>
    <property type="project" value="InterPro"/>
</dbReference>
<dbReference type="InterPro" id="IPR001394">
    <property type="entry name" value="Peptidase_C19_UCH"/>
</dbReference>
<sequence>SMQSMVNAEDSKTALVNDLLSALNGQKNLTDLTFDNDQNDIKLDLSFVTVIRSIYLNEQLKIFIQTNFNLTEVIQQQQTSKNNKKIKGKCPRCTNNDKQRIQIQTPQLLIVFFLMTKQRLFRGKNSTRKKIEKAYRLFRLDTNKNFIDEYRLTTAAISERKVLNSNDRNIFILKGNVLDAKTLVTPLGLKPVECIVNTVNIRVSGSDEFDEVIQANTSGQLFSALQIGTFHDAKVGEVVATNGHETGFKTVLHVVSPIWHKNANEKQKQEFQSQLEVSYRNIMLKADELGFETVASDSFSSGTFSYPLDDVSARALKTIQNGLKTTVVLKNYVFIIFQVKEYNAFRVAHNKMKKVTGSYRSIQIRTRQIYCVHFMELLFIRYLNAFASSKREHNKYHATVFIVANAKLANIYRIFSFHNQNGNSECVDFVDEIYQTSTPIKSQKISNQNWLNINVNQRLHVVTYRKEQIKNENKEHREPSVSSVASSYIEDDQESVKGDIENESVDNIDVMTIKPQLHGLPNYGANCYGNTAIQILTGIPFVFRTVISLPTDELKKLTNWDYNRSVHILMPLKNIFLLISKKENVPSGHYIDNLKLFLNAMQFSINRQEDAQHTLSTHLFFTNYIKQFDDQFLIEQIGEKYCSCDDGTVQNIQIIPPPMEMLPILPRRPTDIELFGDEKRAYSSNNYTTLIKFEIEPHWKNGTTFRMRTCNTTYCLQNGLSHDDQPYAEYTRTVRYPFILTLEMPNTDRTLIYDETIYIFDNIYKSQFVYHLLALSYYDGTARGTSGHYMAFIRYTQSQWILLNDQEMTQMEWKDVRQRIESMRIRLNIMVYARGETDSKSPFWANN</sequence>
<dbReference type="Gene3D" id="3.40.220.10">
    <property type="entry name" value="Leucine Aminopeptidase, subunit E, domain 1"/>
    <property type="match status" value="1"/>
</dbReference>
<reference evidence="3" key="1">
    <citation type="submission" date="2021-02" db="EMBL/GenBank/DDBJ databases">
        <authorList>
            <person name="Nowell W R."/>
        </authorList>
    </citation>
    <scope>NUCLEOTIDE SEQUENCE</scope>
</reference>
<protein>
    <recommendedName>
        <fullName evidence="6">USP domain-containing protein</fullName>
    </recommendedName>
</protein>
<dbReference type="OrthoDB" id="365077at2759"/>
<dbReference type="InterPro" id="IPR028889">
    <property type="entry name" value="USP"/>
</dbReference>
<dbReference type="InterPro" id="IPR038765">
    <property type="entry name" value="Papain-like_cys_pep_sf"/>
</dbReference>
<keyword evidence="5" id="KW-1185">Reference proteome</keyword>
<evidence type="ECO:0000259" key="2">
    <source>
        <dbReference type="PROSITE" id="PS51154"/>
    </source>
</evidence>
<dbReference type="AlphaFoldDB" id="A0A814BQF4"/>
<name>A0A814BQF4_9BILA</name>
<dbReference type="InterPro" id="IPR002589">
    <property type="entry name" value="Macro_dom"/>
</dbReference>
<comment type="caution">
    <text evidence="3">The sequence shown here is derived from an EMBL/GenBank/DDBJ whole genome shotgun (WGS) entry which is preliminary data.</text>
</comment>
<dbReference type="SUPFAM" id="SSF52949">
    <property type="entry name" value="Macro domain-like"/>
    <property type="match status" value="1"/>
</dbReference>
<dbReference type="PANTHER" id="PTHR11106:SF27">
    <property type="entry name" value="MACRO DOMAIN-CONTAINING PROTEIN"/>
    <property type="match status" value="1"/>
</dbReference>
<dbReference type="Proteomes" id="UP000663829">
    <property type="component" value="Unassembled WGS sequence"/>
</dbReference>
<dbReference type="SUPFAM" id="SSF54001">
    <property type="entry name" value="Cysteine proteinases"/>
    <property type="match status" value="1"/>
</dbReference>
<proteinExistence type="predicted"/>
<evidence type="ECO:0000313" key="4">
    <source>
        <dbReference type="EMBL" id="CAF3707949.1"/>
    </source>
</evidence>
<dbReference type="Proteomes" id="UP000681722">
    <property type="component" value="Unassembled WGS sequence"/>
</dbReference>
<feature type="domain" description="Macro" evidence="2">
    <location>
        <begin position="157"/>
        <end position="353"/>
    </location>
</feature>
<evidence type="ECO:0008006" key="6">
    <source>
        <dbReference type="Google" id="ProtNLM"/>
    </source>
</evidence>
<dbReference type="EMBL" id="CAJOBC010001959">
    <property type="protein sequence ID" value="CAF3707949.1"/>
    <property type="molecule type" value="Genomic_DNA"/>
</dbReference>
<accession>A0A814BQF4</accession>
<evidence type="ECO:0000259" key="1">
    <source>
        <dbReference type="PROSITE" id="PS50235"/>
    </source>
</evidence>
<dbReference type="GO" id="GO:0004843">
    <property type="term" value="F:cysteine-type deubiquitinase activity"/>
    <property type="evidence" value="ECO:0007669"/>
    <property type="project" value="InterPro"/>
</dbReference>
<dbReference type="PANTHER" id="PTHR11106">
    <property type="entry name" value="GANGLIOSIDE INDUCED DIFFERENTIATION ASSOCIATED PROTEIN 2-RELATED"/>
    <property type="match status" value="1"/>
</dbReference>
<evidence type="ECO:0000313" key="3">
    <source>
        <dbReference type="EMBL" id="CAF0929831.1"/>
    </source>
</evidence>
<dbReference type="InterPro" id="IPR043472">
    <property type="entry name" value="Macro_dom-like"/>
</dbReference>
<organism evidence="3 5">
    <name type="scientific">Didymodactylos carnosus</name>
    <dbReference type="NCBI Taxonomy" id="1234261"/>
    <lineage>
        <taxon>Eukaryota</taxon>
        <taxon>Metazoa</taxon>
        <taxon>Spiralia</taxon>
        <taxon>Gnathifera</taxon>
        <taxon>Rotifera</taxon>
        <taxon>Eurotatoria</taxon>
        <taxon>Bdelloidea</taxon>
        <taxon>Philodinida</taxon>
        <taxon>Philodinidae</taxon>
        <taxon>Didymodactylos</taxon>
    </lineage>
</organism>
<dbReference type="PROSITE" id="PS51154">
    <property type="entry name" value="MACRO"/>
    <property type="match status" value="1"/>
</dbReference>
<dbReference type="Pfam" id="PF01661">
    <property type="entry name" value="Macro"/>
    <property type="match status" value="1"/>
</dbReference>
<feature type="non-terminal residue" evidence="3">
    <location>
        <position position="1"/>
    </location>
</feature>
<dbReference type="PROSITE" id="PS50235">
    <property type="entry name" value="USP_3"/>
    <property type="match status" value="1"/>
</dbReference>
<feature type="domain" description="USP" evidence="1">
    <location>
        <begin position="518"/>
        <end position="835"/>
    </location>
</feature>
<dbReference type="EMBL" id="CAJNOQ010001959">
    <property type="protein sequence ID" value="CAF0929831.1"/>
    <property type="molecule type" value="Genomic_DNA"/>
</dbReference>
<gene>
    <name evidence="3" type="ORF">GPM918_LOCUS10120</name>
    <name evidence="4" type="ORF">SRO942_LOCUS10121</name>
</gene>
<dbReference type="SMART" id="SM00506">
    <property type="entry name" value="A1pp"/>
    <property type="match status" value="1"/>
</dbReference>